<gene>
    <name evidence="1" type="ORF">SAMN05216333_10292</name>
</gene>
<dbReference type="EMBL" id="FODO01000002">
    <property type="protein sequence ID" value="SEN91130.1"/>
    <property type="molecule type" value="Genomic_DNA"/>
</dbReference>
<organism evidence="1 2">
    <name type="scientific">Nitrosomonas oligotropha</name>
    <dbReference type="NCBI Taxonomy" id="42354"/>
    <lineage>
        <taxon>Bacteria</taxon>
        <taxon>Pseudomonadati</taxon>
        <taxon>Pseudomonadota</taxon>
        <taxon>Betaproteobacteria</taxon>
        <taxon>Nitrosomonadales</taxon>
        <taxon>Nitrosomonadaceae</taxon>
        <taxon>Nitrosomonas</taxon>
    </lineage>
</organism>
<dbReference type="STRING" id="42354.SAMN05216333_10292"/>
<dbReference type="Pfam" id="PF11227">
    <property type="entry name" value="DUF3025"/>
    <property type="match status" value="1"/>
</dbReference>
<reference evidence="2" key="1">
    <citation type="submission" date="2016-10" db="EMBL/GenBank/DDBJ databases">
        <authorList>
            <person name="Varghese N."/>
            <person name="Submissions S."/>
        </authorList>
    </citation>
    <scope>NUCLEOTIDE SEQUENCE [LARGE SCALE GENOMIC DNA]</scope>
    <source>
        <strain evidence="2">Nm76</strain>
    </source>
</reference>
<dbReference type="RefSeq" id="WP_090315930.1">
    <property type="nucleotide sequence ID" value="NZ_FNOE01000003.1"/>
</dbReference>
<evidence type="ECO:0000313" key="1">
    <source>
        <dbReference type="EMBL" id="SEN91130.1"/>
    </source>
</evidence>
<evidence type="ECO:0000313" key="2">
    <source>
        <dbReference type="Proteomes" id="UP000198814"/>
    </source>
</evidence>
<keyword evidence="2" id="KW-1185">Reference proteome</keyword>
<name>A0A1H8KDU4_9PROT</name>
<dbReference type="InterPro" id="IPR021390">
    <property type="entry name" value="DUF3025"/>
</dbReference>
<dbReference type="AlphaFoldDB" id="A0A1H8KDU4"/>
<sequence>MNEQQWNHDFIELSPIFEPFSYLQRYFKNQQSWPEPDDLNKLCAQQNRKILTRSGKPVRFVPQIPGKFDAEQRYESGIYLTGKIPTRAQNWHDFFNALVWQIFPQAKSVLNQLHYQAQLVELSNQLRNRCKLRDAATLFDESGVIVVCSQTALIQLIKDFEWKELFWQQRKTVLLSMRFFVFGHGLYEKTLNPYAGMTGKAIIFDVPEAFFAHDLPAQLRAIDAMLELYLLQTLSSTSDLVPVPLLGYPGWIGDNDSESYYENKQYFRDRPKSVQKR</sequence>
<dbReference type="Proteomes" id="UP000198814">
    <property type="component" value="Unassembled WGS sequence"/>
</dbReference>
<evidence type="ECO:0008006" key="3">
    <source>
        <dbReference type="Google" id="ProtNLM"/>
    </source>
</evidence>
<protein>
    <recommendedName>
        <fullName evidence="3">DUF3025 domain-containing protein</fullName>
    </recommendedName>
</protein>
<dbReference type="OrthoDB" id="5292474at2"/>
<accession>A0A1H8KDU4</accession>
<proteinExistence type="predicted"/>